<dbReference type="OrthoDB" id="3025143at2759"/>
<keyword evidence="2" id="KW-1185">Reference proteome</keyword>
<dbReference type="EMBL" id="MU155799">
    <property type="protein sequence ID" value="KAF9470948.1"/>
    <property type="molecule type" value="Genomic_DNA"/>
</dbReference>
<sequence length="300" mass="33640">MRRFLRTPLPILDAFGRIIAVPAGRPNDKDWDVVRCGAAGAVDKCRKRCRFPKKSRVHRRGKFPALNVGISYGGGQKKPGNLYHSAQNKEALSALIADKNITRIAKYANSAFATWAPNMYTYYEDHFEPLLEDDPTLHRNWPGSVWASFAVNFGPRTACQSHRDFANLPFGWCAITSLGDFDAKKGGHLVLWDLKLVIEFPPGSTILIPSSVITHSNVPVGRRKTRYSVTQFSAGGLFRWVDQGLQCTNNYMSKLTGEGMEEDLKQQEERCKLGLTLFSTMDSLPADCSTRNRLARSLRK</sequence>
<reference evidence="1" key="1">
    <citation type="submission" date="2020-11" db="EMBL/GenBank/DDBJ databases">
        <authorList>
            <consortium name="DOE Joint Genome Institute"/>
            <person name="Ahrendt S."/>
            <person name="Riley R."/>
            <person name="Andreopoulos W."/>
            <person name="Labutti K."/>
            <person name="Pangilinan J."/>
            <person name="Ruiz-Duenas F.J."/>
            <person name="Barrasa J.M."/>
            <person name="Sanchez-Garcia M."/>
            <person name="Camarero S."/>
            <person name="Miyauchi S."/>
            <person name="Serrano A."/>
            <person name="Linde D."/>
            <person name="Babiker R."/>
            <person name="Drula E."/>
            <person name="Ayuso-Fernandez I."/>
            <person name="Pacheco R."/>
            <person name="Padilla G."/>
            <person name="Ferreira P."/>
            <person name="Barriuso J."/>
            <person name="Kellner H."/>
            <person name="Castanera R."/>
            <person name="Alfaro M."/>
            <person name="Ramirez L."/>
            <person name="Pisabarro A.G."/>
            <person name="Kuo A."/>
            <person name="Tritt A."/>
            <person name="Lipzen A."/>
            <person name="He G."/>
            <person name="Yan M."/>
            <person name="Ng V."/>
            <person name="Cullen D."/>
            <person name="Martin F."/>
            <person name="Rosso M.-N."/>
            <person name="Henrissat B."/>
            <person name="Hibbett D."/>
            <person name="Martinez A.T."/>
            <person name="Grigoriev I.V."/>
        </authorList>
    </citation>
    <scope>NUCLEOTIDE SEQUENCE</scope>
    <source>
        <strain evidence="1">CIRM-BRFM 674</strain>
    </source>
</reference>
<accession>A0A9P6CSV7</accession>
<dbReference type="AlphaFoldDB" id="A0A9P6CSV7"/>
<evidence type="ECO:0000313" key="2">
    <source>
        <dbReference type="Proteomes" id="UP000807469"/>
    </source>
</evidence>
<dbReference type="Proteomes" id="UP000807469">
    <property type="component" value="Unassembled WGS sequence"/>
</dbReference>
<name>A0A9P6CSV7_9AGAR</name>
<comment type="caution">
    <text evidence="1">The sequence shown here is derived from an EMBL/GenBank/DDBJ whole genome shotgun (WGS) entry which is preliminary data.</text>
</comment>
<protein>
    <submittedName>
        <fullName evidence="1">Uncharacterized protein</fullName>
    </submittedName>
</protein>
<gene>
    <name evidence="1" type="ORF">BDN70DRAFT_820656</name>
</gene>
<evidence type="ECO:0000313" key="1">
    <source>
        <dbReference type="EMBL" id="KAF9470948.1"/>
    </source>
</evidence>
<organism evidence="1 2">
    <name type="scientific">Pholiota conissans</name>
    <dbReference type="NCBI Taxonomy" id="109636"/>
    <lineage>
        <taxon>Eukaryota</taxon>
        <taxon>Fungi</taxon>
        <taxon>Dikarya</taxon>
        <taxon>Basidiomycota</taxon>
        <taxon>Agaricomycotina</taxon>
        <taxon>Agaricomycetes</taxon>
        <taxon>Agaricomycetidae</taxon>
        <taxon>Agaricales</taxon>
        <taxon>Agaricineae</taxon>
        <taxon>Strophariaceae</taxon>
        <taxon>Pholiota</taxon>
    </lineage>
</organism>
<dbReference type="Gene3D" id="3.60.130.30">
    <property type="match status" value="1"/>
</dbReference>
<proteinExistence type="predicted"/>